<dbReference type="OrthoDB" id="3056576at2759"/>
<feature type="region of interest" description="Disordered" evidence="1">
    <location>
        <begin position="1"/>
        <end position="46"/>
    </location>
</feature>
<gene>
    <name evidence="2" type="ORF">GALMADRAFT_283703</name>
</gene>
<dbReference type="EMBL" id="KL142419">
    <property type="protein sequence ID" value="KDR66863.1"/>
    <property type="molecule type" value="Genomic_DNA"/>
</dbReference>
<dbReference type="STRING" id="685588.A0A067SJC0"/>
<sequence length="765" mass="87236">MPPKPSFKKHKEDAAKGLTSGQVTQRHQTRQVESTIIAGSSTVTTKSTLPLPPQPLQQLPRVSPAIERLENAAPPTNITDKPPNVTDKLPKTRIQASKTLSDFQDAFPKLLDFMFEHHADAACGSGCRCQRPGNLIVYCPARPADPHLNMEDNWEKTPDNLRHLQQTRLTADGNHHSNKYSKNTDPDDVSLYDGNAYIPRDQEYKEYLEKLPKNPREVRGLIFKSSRIWTLSGWSAFSAVISLFGRVSISSWARNSQIQIMRMFMLFGIANLRPMSDIDLRFAKKADCLSSYDIMTWFELNQLAPQTRQMNNGHRHDTMIDHHFYWNGVKTSNMAATLYNEVSLAKTLFLEKHGIFKALCTLYADRLPTWNGMDRRSRLVRGKEVTCIYRQDEKKAPSQTRIYETLLTELSSAEAPSLQLTIPVFLNEALLIRTEQRQIIYAQSSERESMRNHLRKRIDDWRKLQRDLTPQIGDFVARQAGVSLKSADCPEKAVAEYSATRDAMISLGLSSDNPQFPELTMDDNFRKPTNVKRAIGDSRRHDGGIWVGGARPTASSSLSTQLSASEPLMAYSGTQEGDPQLLKLRPRQKRRRTTLSGKQSTGNDKESSQPREDGWIWSFKSGKEMSDADLQKWMDDGDRVQWFRAEAEMERWQEEWEAKQAEFKRCINTFRKMSDNAGKVAYAKRQSAIFGEMERRAVELFKQAGYEHLITLEDGKILADYILEERSKAEYIIPELVDAQVSMINQCQKFDKLKPKLSDTASILA</sequence>
<evidence type="ECO:0000313" key="3">
    <source>
        <dbReference type="Proteomes" id="UP000027222"/>
    </source>
</evidence>
<accession>A0A067SJC0</accession>
<feature type="region of interest" description="Disordered" evidence="1">
    <location>
        <begin position="533"/>
        <end position="614"/>
    </location>
</feature>
<feature type="compositionally biased region" description="Basic residues" evidence="1">
    <location>
        <begin position="584"/>
        <end position="593"/>
    </location>
</feature>
<evidence type="ECO:0000256" key="1">
    <source>
        <dbReference type="SAM" id="MobiDB-lite"/>
    </source>
</evidence>
<name>A0A067SJC0_GALM3</name>
<feature type="compositionally biased region" description="Basic and acidic residues" evidence="1">
    <location>
        <begin position="603"/>
        <end position="614"/>
    </location>
</feature>
<proteinExistence type="predicted"/>
<evidence type="ECO:0000313" key="2">
    <source>
        <dbReference type="EMBL" id="KDR66863.1"/>
    </source>
</evidence>
<dbReference type="HOGENOM" id="CLU_364866_0_0_1"/>
<feature type="compositionally biased region" description="Low complexity" evidence="1">
    <location>
        <begin position="553"/>
        <end position="565"/>
    </location>
</feature>
<organism evidence="2 3">
    <name type="scientific">Galerina marginata (strain CBS 339.88)</name>
    <dbReference type="NCBI Taxonomy" id="685588"/>
    <lineage>
        <taxon>Eukaryota</taxon>
        <taxon>Fungi</taxon>
        <taxon>Dikarya</taxon>
        <taxon>Basidiomycota</taxon>
        <taxon>Agaricomycotina</taxon>
        <taxon>Agaricomycetes</taxon>
        <taxon>Agaricomycetidae</taxon>
        <taxon>Agaricales</taxon>
        <taxon>Agaricineae</taxon>
        <taxon>Strophariaceae</taxon>
        <taxon>Galerina</taxon>
    </lineage>
</organism>
<dbReference type="AlphaFoldDB" id="A0A067SJC0"/>
<reference evidence="3" key="1">
    <citation type="journal article" date="2014" name="Proc. Natl. Acad. Sci. U.S.A.">
        <title>Extensive sampling of basidiomycete genomes demonstrates inadequacy of the white-rot/brown-rot paradigm for wood decay fungi.</title>
        <authorList>
            <person name="Riley R."/>
            <person name="Salamov A.A."/>
            <person name="Brown D.W."/>
            <person name="Nagy L.G."/>
            <person name="Floudas D."/>
            <person name="Held B.W."/>
            <person name="Levasseur A."/>
            <person name="Lombard V."/>
            <person name="Morin E."/>
            <person name="Otillar R."/>
            <person name="Lindquist E.A."/>
            <person name="Sun H."/>
            <person name="LaButti K.M."/>
            <person name="Schmutz J."/>
            <person name="Jabbour D."/>
            <person name="Luo H."/>
            <person name="Baker S.E."/>
            <person name="Pisabarro A.G."/>
            <person name="Walton J.D."/>
            <person name="Blanchette R.A."/>
            <person name="Henrissat B."/>
            <person name="Martin F."/>
            <person name="Cullen D."/>
            <person name="Hibbett D.S."/>
            <person name="Grigoriev I.V."/>
        </authorList>
    </citation>
    <scope>NUCLEOTIDE SEQUENCE [LARGE SCALE GENOMIC DNA]</scope>
    <source>
        <strain evidence="3">CBS 339.88</strain>
    </source>
</reference>
<feature type="compositionally biased region" description="Polar residues" evidence="1">
    <location>
        <begin position="19"/>
        <end position="46"/>
    </location>
</feature>
<protein>
    <submittedName>
        <fullName evidence="2">Uncharacterized protein</fullName>
    </submittedName>
</protein>
<keyword evidence="3" id="KW-1185">Reference proteome</keyword>
<dbReference type="Proteomes" id="UP000027222">
    <property type="component" value="Unassembled WGS sequence"/>
</dbReference>
<feature type="compositionally biased region" description="Basic and acidic residues" evidence="1">
    <location>
        <begin position="534"/>
        <end position="543"/>
    </location>
</feature>